<proteinExistence type="predicted"/>
<protein>
    <submittedName>
        <fullName evidence="1">Uncharacterized protein</fullName>
    </submittedName>
</protein>
<dbReference type="Proteomes" id="UP000011939">
    <property type="component" value="Unassembled WGS sequence"/>
</dbReference>
<evidence type="ECO:0000313" key="2">
    <source>
        <dbReference type="Proteomes" id="UP000011939"/>
    </source>
</evidence>
<reference evidence="1 2" key="1">
    <citation type="journal article" date="2013" name="Genome Announc.">
        <title>Genome Sequence of Campylobacter showae UNSWCD, Isolated from a Patient with Crohn's Disease.</title>
        <authorList>
            <person name="Tay A.P."/>
            <person name="Kaakoush N.O."/>
            <person name="Deshpande N.P."/>
            <person name="Chen Z."/>
            <person name="Mitchell H."/>
            <person name="Wilkins M.R."/>
        </authorList>
    </citation>
    <scope>NUCLEOTIDE SEQUENCE [LARGE SCALE GENOMIC DNA]</scope>
    <source>
        <strain evidence="1 2">CSUNSWCD</strain>
    </source>
</reference>
<comment type="caution">
    <text evidence="1">The sequence shown here is derived from an EMBL/GenBank/DDBJ whole genome shotgun (WGS) entry which is preliminary data.</text>
</comment>
<accession>M5IRZ5</accession>
<dbReference type="AlphaFoldDB" id="M5IRZ5"/>
<dbReference type="EMBL" id="AMZQ01000001">
    <property type="protein sequence ID" value="EKU12086.1"/>
    <property type="molecule type" value="Genomic_DNA"/>
</dbReference>
<name>M5IRZ5_9BACT</name>
<organism evidence="1 2">
    <name type="scientific">Campylobacter showae CSUNSWCD</name>
    <dbReference type="NCBI Taxonomy" id="1244083"/>
    <lineage>
        <taxon>Bacteria</taxon>
        <taxon>Pseudomonadati</taxon>
        <taxon>Campylobacterota</taxon>
        <taxon>Epsilonproteobacteria</taxon>
        <taxon>Campylobacterales</taxon>
        <taxon>Campylobacteraceae</taxon>
        <taxon>Campylobacter</taxon>
    </lineage>
</organism>
<gene>
    <name evidence="1" type="ORF">CSUNSWCD_26</name>
</gene>
<evidence type="ECO:0000313" key="1">
    <source>
        <dbReference type="EMBL" id="EKU12086.1"/>
    </source>
</evidence>
<sequence>MIFVKIRFINFARLGLHTTANLTLAKLNLIKVNFRQRENSLNRYVKFKNSN</sequence>
<dbReference type="PATRIC" id="fig|1244083.3.peg.28"/>